<name>A0A5N6K0A1_MONLA</name>
<dbReference type="PROSITE" id="PS51464">
    <property type="entry name" value="SIS"/>
    <property type="match status" value="1"/>
</dbReference>
<sequence>MAYDHPVQNSEVYLPNSAPHTCLPPPSPPTPPTPCDEHSSPLDDLMPLTPPEIQKGCPPFSQRLTRAVHVLTTEATSLSSLTMLYDTDPAARDAFSKTVEAIKRSHGERGKLVICGVGKSGYIAQKLVASMLSLGIQAHYLHPSEALHGDLGVVTKYDTVLLITFSGKTGELLTLLNHLESSIPMIVLTGHTNKSTCEIVRQRPNTILLPAPTYEPEEASFGVSAPTTSTTMAMALGDALVIVTAEELHINLAAVFAKNHPGGAIGAAFRGSQKVSDLAIPLADMPNLENGPNTGADVLISAYGSESGWVRCGTDKVVSPCSIKQLGKRDMDSLATNIHGLMIPSSQWINIPAETDVATAKDMYRSLAHAANAILAVMDDLELIGVLHIGDLA</sequence>
<evidence type="ECO:0000259" key="2">
    <source>
        <dbReference type="PROSITE" id="PS51464"/>
    </source>
</evidence>
<dbReference type="Proteomes" id="UP000326757">
    <property type="component" value="Unassembled WGS sequence"/>
</dbReference>
<accession>A0A5N6K0A1</accession>
<dbReference type="AlphaFoldDB" id="A0A5N6K0A1"/>
<proteinExistence type="predicted"/>
<dbReference type="InterPro" id="IPR046348">
    <property type="entry name" value="SIS_dom_sf"/>
</dbReference>
<dbReference type="SUPFAM" id="SSF53697">
    <property type="entry name" value="SIS domain"/>
    <property type="match status" value="1"/>
</dbReference>
<evidence type="ECO:0000256" key="1">
    <source>
        <dbReference type="SAM" id="MobiDB-lite"/>
    </source>
</evidence>
<gene>
    <name evidence="3" type="ORF">EYC80_007121</name>
</gene>
<feature type="domain" description="SIS" evidence="2">
    <location>
        <begin position="98"/>
        <end position="250"/>
    </location>
</feature>
<evidence type="ECO:0000313" key="3">
    <source>
        <dbReference type="EMBL" id="KAB8295200.1"/>
    </source>
</evidence>
<feature type="compositionally biased region" description="Pro residues" evidence="1">
    <location>
        <begin position="22"/>
        <end position="34"/>
    </location>
</feature>
<dbReference type="GO" id="GO:0097367">
    <property type="term" value="F:carbohydrate derivative binding"/>
    <property type="evidence" value="ECO:0007669"/>
    <property type="project" value="InterPro"/>
</dbReference>
<reference evidence="3 4" key="1">
    <citation type="submission" date="2019-06" db="EMBL/GenBank/DDBJ databases">
        <title>Genome Sequence of the Brown Rot Fungal Pathogen Monilinia laxa.</title>
        <authorList>
            <person name="De Miccolis Angelini R.M."/>
            <person name="Landi L."/>
            <person name="Abate D."/>
            <person name="Pollastro S."/>
            <person name="Romanazzi G."/>
            <person name="Faretra F."/>
        </authorList>
    </citation>
    <scope>NUCLEOTIDE SEQUENCE [LARGE SCALE GENOMIC DNA]</scope>
    <source>
        <strain evidence="3 4">Mlax316</strain>
    </source>
</reference>
<dbReference type="PANTHER" id="PTHR38418">
    <property type="entry name" value="SUGAR ISOMERASE, KPSF/GUTQ (AFU_ORTHOLOGUE AFUA_6G08860)"/>
    <property type="match status" value="1"/>
</dbReference>
<keyword evidence="4" id="KW-1185">Reference proteome</keyword>
<organism evidence="3 4">
    <name type="scientific">Monilinia laxa</name>
    <name type="common">Brown rot fungus</name>
    <name type="synonym">Sclerotinia laxa</name>
    <dbReference type="NCBI Taxonomy" id="61186"/>
    <lineage>
        <taxon>Eukaryota</taxon>
        <taxon>Fungi</taxon>
        <taxon>Dikarya</taxon>
        <taxon>Ascomycota</taxon>
        <taxon>Pezizomycotina</taxon>
        <taxon>Leotiomycetes</taxon>
        <taxon>Helotiales</taxon>
        <taxon>Sclerotiniaceae</taxon>
        <taxon>Monilinia</taxon>
    </lineage>
</organism>
<evidence type="ECO:0000313" key="4">
    <source>
        <dbReference type="Proteomes" id="UP000326757"/>
    </source>
</evidence>
<comment type="caution">
    <text evidence="3">The sequence shown here is derived from an EMBL/GenBank/DDBJ whole genome shotgun (WGS) entry which is preliminary data.</text>
</comment>
<dbReference type="Gene3D" id="3.40.50.10490">
    <property type="entry name" value="Glucose-6-phosphate isomerase like protein, domain 1"/>
    <property type="match status" value="1"/>
</dbReference>
<feature type="region of interest" description="Disordered" evidence="1">
    <location>
        <begin position="1"/>
        <end position="42"/>
    </location>
</feature>
<dbReference type="PANTHER" id="PTHR38418:SF2">
    <property type="entry name" value="SUGAR ISOMERASE, KPSF_GUTQ (AFU_ORTHOLOGUE AFUA_6G08860)"/>
    <property type="match status" value="1"/>
</dbReference>
<dbReference type="OrthoDB" id="1872003at2759"/>
<protein>
    <recommendedName>
        <fullName evidence="2">SIS domain-containing protein</fullName>
    </recommendedName>
</protein>
<dbReference type="InterPro" id="IPR001347">
    <property type="entry name" value="SIS_dom"/>
</dbReference>
<dbReference type="Pfam" id="PF01380">
    <property type="entry name" value="SIS"/>
    <property type="match status" value="1"/>
</dbReference>
<dbReference type="InterPro" id="IPR035474">
    <property type="entry name" value="SIS_Kpsf"/>
</dbReference>
<dbReference type="GO" id="GO:1901135">
    <property type="term" value="P:carbohydrate derivative metabolic process"/>
    <property type="evidence" value="ECO:0007669"/>
    <property type="project" value="InterPro"/>
</dbReference>
<dbReference type="EMBL" id="VIGI01000010">
    <property type="protein sequence ID" value="KAB8295200.1"/>
    <property type="molecule type" value="Genomic_DNA"/>
</dbReference>
<dbReference type="CDD" id="cd05014">
    <property type="entry name" value="SIS_Kpsf"/>
    <property type="match status" value="1"/>
</dbReference>